<keyword evidence="1" id="KW-0732">Signal</keyword>
<organism evidence="2">
    <name type="scientific">Microbacterium sp. LWS13-1.2</name>
    <dbReference type="NCBI Taxonomy" id="3135264"/>
    <lineage>
        <taxon>Bacteria</taxon>
        <taxon>Bacillati</taxon>
        <taxon>Actinomycetota</taxon>
        <taxon>Actinomycetes</taxon>
        <taxon>Micrococcales</taxon>
        <taxon>Microbacteriaceae</taxon>
        <taxon>Microbacterium</taxon>
    </lineage>
</organism>
<gene>
    <name evidence="2" type="ORF">MRBLWS13_002941</name>
</gene>
<evidence type="ECO:0000313" key="2">
    <source>
        <dbReference type="EMBL" id="WZO35246.1"/>
    </source>
</evidence>
<dbReference type="RefSeq" id="WP_349426083.1">
    <property type="nucleotide sequence ID" value="NZ_CP151632.1"/>
</dbReference>
<dbReference type="Pfam" id="PF01547">
    <property type="entry name" value="SBP_bac_1"/>
    <property type="match status" value="1"/>
</dbReference>
<dbReference type="InterPro" id="IPR050490">
    <property type="entry name" value="Bact_solute-bd_prot1"/>
</dbReference>
<dbReference type="Gene3D" id="3.40.190.10">
    <property type="entry name" value="Periplasmic binding protein-like II"/>
    <property type="match status" value="2"/>
</dbReference>
<feature type="chain" id="PRO_5043402963" evidence="1">
    <location>
        <begin position="25"/>
        <end position="414"/>
    </location>
</feature>
<protein>
    <submittedName>
        <fullName evidence="2">ABC transporter substrate-binding protein</fullName>
    </submittedName>
</protein>
<dbReference type="SUPFAM" id="SSF53850">
    <property type="entry name" value="Periplasmic binding protein-like II"/>
    <property type="match status" value="1"/>
</dbReference>
<evidence type="ECO:0000256" key="1">
    <source>
        <dbReference type="SAM" id="SignalP"/>
    </source>
</evidence>
<feature type="signal peptide" evidence="1">
    <location>
        <begin position="1"/>
        <end position="24"/>
    </location>
</feature>
<dbReference type="InterPro" id="IPR006059">
    <property type="entry name" value="SBP"/>
</dbReference>
<reference evidence="2" key="1">
    <citation type="submission" date="2024-04" db="EMBL/GenBank/DDBJ databases">
        <authorList>
            <person name="Roder T."/>
            <person name="Oberhansli S."/>
            <person name="Kreuzer M."/>
        </authorList>
    </citation>
    <scope>NUCLEOTIDE SEQUENCE</scope>
    <source>
        <strain evidence="2">LWS13-1.2</strain>
    </source>
</reference>
<accession>A0AAU6SEA8</accession>
<name>A0AAU6SEA8_9MICO</name>
<dbReference type="AlphaFoldDB" id="A0AAU6SEA8"/>
<sequence length="414" mass="44077">MRHTAVVAAAAIVACTLAISGCTASTEGTDEAQTTISYLSWENQEVMTPIIAAFEEAHPEITVEVSYAPPVQEYITALQTRLLSGTAPDVFMMAAENKTQLIDGGFTLDLADDEFTAKVPEFNRTTYGRDGAVYGLSLASWGAGVMYNKDLLAEVGYDGPPDTWDEFLVLCEELQAAGITPFYEAIDGLPIVLGAMLGAHNASIDGAMDDEIFGGGSSFEEQWTPIVEEYVRLYSEGGVTRDVVGLSRDEAQNEFYAGRVAMTIGRPWIMAAAREAGGPELDFEVVKVPAVTGLEPYLAGAASPAFAINAASEHVDAAKVFLTWLASAEGAQVFSEASGQITVTADFEPTLDAALDPVVPDIRAGNLYLPQIAWQRDEDALNQEAIAQVQLLVAGTITPQQFTQALDARLAAGS</sequence>
<dbReference type="PANTHER" id="PTHR43649:SF12">
    <property type="entry name" value="DIACETYLCHITOBIOSE BINDING PROTEIN DASA"/>
    <property type="match status" value="1"/>
</dbReference>
<proteinExistence type="predicted"/>
<dbReference type="PROSITE" id="PS51257">
    <property type="entry name" value="PROKAR_LIPOPROTEIN"/>
    <property type="match status" value="1"/>
</dbReference>
<dbReference type="PANTHER" id="PTHR43649">
    <property type="entry name" value="ARABINOSE-BINDING PROTEIN-RELATED"/>
    <property type="match status" value="1"/>
</dbReference>
<dbReference type="EMBL" id="CP151632">
    <property type="protein sequence ID" value="WZO35246.1"/>
    <property type="molecule type" value="Genomic_DNA"/>
</dbReference>